<dbReference type="Pfam" id="PF25954">
    <property type="entry name" value="Beta-barrel_RND_2"/>
    <property type="match status" value="1"/>
</dbReference>
<dbReference type="Gene3D" id="2.40.420.20">
    <property type="match status" value="1"/>
</dbReference>
<feature type="domain" description="CusB-like beta-barrel" evidence="3">
    <location>
        <begin position="310"/>
        <end position="380"/>
    </location>
</feature>
<dbReference type="InterPro" id="IPR058792">
    <property type="entry name" value="Beta-barrel_RND_2"/>
</dbReference>
<sequence length="493" mass="53485">MPPATRPSIPRRIAGRILVATWLAAAATAGCGREEASRYTSVARPQVVRLTRPESRKIVRVVGQPSFIESYERTSIYPKLTGYIEKWNVDIGDRVKKGDVLATLFVPELVEDFGTKKATVKLDEERVELALKLVQVAEADVQAAEAGLKESEAILGKYQSEVDRWDTEVKRLDREVKRGVVDPQILLESTNQLKSNAAARDAARATIEKSRADVLSRQASLAKAKVDVGVARADLGVAQSEQKRIEAWVGYITLTSPYDGVIVTRNANTGDFVNPSAGDPTALQRSPNLSPNGAAAPIYTVDRTDVVRVFVDVPEQDANFVQVGTKATVLARAFRDRPIPGAVTRTSWALNIKSRTLRAEVDLPNTDSQLLPGMYAYARIIIERPAAMSLPAAALVTSGDSTYCWTYRDGHAVRAEVRTGVNDGDWYEVTNLQASAEPDSKTDEGWKPVDGSEQIILGDLSILADGAAVEVAPEEAKAAPAKVAESPIGEGRR</sequence>
<evidence type="ECO:0000259" key="4">
    <source>
        <dbReference type="Pfam" id="PF25973"/>
    </source>
</evidence>
<evidence type="ECO:0000313" key="5">
    <source>
        <dbReference type="EMBL" id="MDG3004619.1"/>
    </source>
</evidence>
<proteinExistence type="inferred from homology"/>
<reference evidence="5 6" key="1">
    <citation type="submission" date="2023-03" db="EMBL/GenBank/DDBJ databases">
        <title>Paludisphaera mucosa sp. nov. a novel planctomycete from northern fen.</title>
        <authorList>
            <person name="Ivanova A."/>
        </authorList>
    </citation>
    <scope>NUCLEOTIDE SEQUENCE [LARGE SCALE GENOMIC DNA]</scope>
    <source>
        <strain evidence="5 6">Pla2</strain>
    </source>
</reference>
<dbReference type="Proteomes" id="UP001216907">
    <property type="component" value="Unassembled WGS sequence"/>
</dbReference>
<feature type="domain" description="CzcB-like barrel-sandwich hybrid" evidence="4">
    <location>
        <begin position="75"/>
        <end position="275"/>
    </location>
</feature>
<dbReference type="PANTHER" id="PTHR30469">
    <property type="entry name" value="MULTIDRUG RESISTANCE PROTEIN MDTA"/>
    <property type="match status" value="1"/>
</dbReference>
<evidence type="ECO:0000259" key="3">
    <source>
        <dbReference type="Pfam" id="PF25954"/>
    </source>
</evidence>
<protein>
    <submittedName>
        <fullName evidence="5">Efflux RND transporter periplasmic adaptor subunit</fullName>
    </submittedName>
</protein>
<evidence type="ECO:0000313" key="6">
    <source>
        <dbReference type="Proteomes" id="UP001216907"/>
    </source>
</evidence>
<dbReference type="InterPro" id="IPR006143">
    <property type="entry name" value="RND_pump_MFP"/>
</dbReference>
<dbReference type="Pfam" id="PF25973">
    <property type="entry name" value="BSH_CzcB"/>
    <property type="match status" value="1"/>
</dbReference>
<keyword evidence="6" id="KW-1185">Reference proteome</keyword>
<feature type="region of interest" description="Disordered" evidence="2">
    <location>
        <begin position="474"/>
        <end position="493"/>
    </location>
</feature>
<gene>
    <name evidence="5" type="ORF">PZE19_12600</name>
</gene>
<dbReference type="NCBIfam" id="TIGR01730">
    <property type="entry name" value="RND_mfp"/>
    <property type="match status" value="1"/>
</dbReference>
<dbReference type="PANTHER" id="PTHR30469:SF37">
    <property type="entry name" value="RAGD PROTEIN"/>
    <property type="match status" value="1"/>
</dbReference>
<dbReference type="SUPFAM" id="SSF111369">
    <property type="entry name" value="HlyD-like secretion proteins"/>
    <property type="match status" value="2"/>
</dbReference>
<dbReference type="Gene3D" id="2.40.30.170">
    <property type="match status" value="1"/>
</dbReference>
<evidence type="ECO:0000256" key="2">
    <source>
        <dbReference type="SAM" id="MobiDB-lite"/>
    </source>
</evidence>
<dbReference type="PRINTS" id="PR01490">
    <property type="entry name" value="RTXTOXIND"/>
</dbReference>
<dbReference type="Gene3D" id="2.40.50.100">
    <property type="match status" value="2"/>
</dbReference>
<dbReference type="EMBL" id="JARRAG010000002">
    <property type="protein sequence ID" value="MDG3004619.1"/>
    <property type="molecule type" value="Genomic_DNA"/>
</dbReference>
<evidence type="ECO:0000256" key="1">
    <source>
        <dbReference type="ARBA" id="ARBA00009477"/>
    </source>
</evidence>
<dbReference type="Gene3D" id="1.10.287.470">
    <property type="entry name" value="Helix hairpin bin"/>
    <property type="match status" value="2"/>
</dbReference>
<comment type="similarity">
    <text evidence="1">Belongs to the membrane fusion protein (MFP) (TC 8.A.1) family.</text>
</comment>
<dbReference type="RefSeq" id="WP_277860974.1">
    <property type="nucleotide sequence ID" value="NZ_JARRAG010000002.1"/>
</dbReference>
<dbReference type="PROSITE" id="PS51257">
    <property type="entry name" value="PROKAR_LIPOPROTEIN"/>
    <property type="match status" value="1"/>
</dbReference>
<dbReference type="InterPro" id="IPR058647">
    <property type="entry name" value="BSH_CzcB-like"/>
</dbReference>
<name>A0ABT6FAM3_9BACT</name>
<organism evidence="5 6">
    <name type="scientific">Paludisphaera mucosa</name>
    <dbReference type="NCBI Taxonomy" id="3030827"/>
    <lineage>
        <taxon>Bacteria</taxon>
        <taxon>Pseudomonadati</taxon>
        <taxon>Planctomycetota</taxon>
        <taxon>Planctomycetia</taxon>
        <taxon>Isosphaerales</taxon>
        <taxon>Isosphaeraceae</taxon>
        <taxon>Paludisphaera</taxon>
    </lineage>
</organism>
<comment type="caution">
    <text evidence="5">The sequence shown here is derived from an EMBL/GenBank/DDBJ whole genome shotgun (WGS) entry which is preliminary data.</text>
</comment>
<accession>A0ABT6FAM3</accession>